<dbReference type="InterPro" id="IPR011009">
    <property type="entry name" value="Kinase-like_dom_sf"/>
</dbReference>
<organism evidence="2 3">
    <name type="scientific">Natronospirillum operosum</name>
    <dbReference type="NCBI Taxonomy" id="2759953"/>
    <lineage>
        <taxon>Bacteria</taxon>
        <taxon>Pseudomonadati</taxon>
        <taxon>Pseudomonadota</taxon>
        <taxon>Gammaproteobacteria</taxon>
        <taxon>Oceanospirillales</taxon>
        <taxon>Natronospirillaceae</taxon>
        <taxon>Natronospirillum</taxon>
    </lineage>
</organism>
<reference evidence="2 3" key="1">
    <citation type="submission" date="2019-04" db="EMBL/GenBank/DDBJ databases">
        <title>Natronospirillum operosus gen. nov., sp. nov., a haloalkaliphilic satellite isolated from decaying biomass of laboratory culture of cyanobacterium Geitlerinema sp. and proposal of Natronospirillaceae fam. nov. and Saccharospirillaceae fam. nov.</title>
        <authorList>
            <person name="Kevbrin V."/>
            <person name="Boltyanskaya Y."/>
            <person name="Koziaeva V."/>
            <person name="Grouzdev D.S."/>
            <person name="Park M."/>
            <person name="Cho J."/>
        </authorList>
    </citation>
    <scope>NUCLEOTIDE SEQUENCE [LARGE SCALE GENOMIC DNA]</scope>
    <source>
        <strain evidence="2 3">G-116</strain>
    </source>
</reference>
<protein>
    <recommendedName>
        <fullName evidence="1">Aminoglycoside phosphotransferase domain-containing protein</fullName>
    </recommendedName>
</protein>
<evidence type="ECO:0000313" key="3">
    <source>
        <dbReference type="Proteomes" id="UP000297475"/>
    </source>
</evidence>
<keyword evidence="3" id="KW-1185">Reference proteome</keyword>
<dbReference type="SUPFAM" id="SSF56112">
    <property type="entry name" value="Protein kinase-like (PK-like)"/>
    <property type="match status" value="1"/>
</dbReference>
<dbReference type="Pfam" id="PF01636">
    <property type="entry name" value="APH"/>
    <property type="match status" value="1"/>
</dbReference>
<evidence type="ECO:0000313" key="2">
    <source>
        <dbReference type="EMBL" id="TGG93204.1"/>
    </source>
</evidence>
<dbReference type="Proteomes" id="UP000297475">
    <property type="component" value="Unassembled WGS sequence"/>
</dbReference>
<proteinExistence type="predicted"/>
<feature type="domain" description="Aminoglycoside phosphotransferase" evidence="1">
    <location>
        <begin position="24"/>
        <end position="202"/>
    </location>
</feature>
<dbReference type="InterPro" id="IPR002575">
    <property type="entry name" value="Aminoglycoside_PTrfase"/>
</dbReference>
<dbReference type="RefSeq" id="WP_135482914.1">
    <property type="nucleotide sequence ID" value="NZ_SRMF01000003.1"/>
</dbReference>
<comment type="caution">
    <text evidence="2">The sequence shown here is derived from an EMBL/GenBank/DDBJ whole genome shotgun (WGS) entry which is preliminary data.</text>
</comment>
<dbReference type="EMBL" id="SRMF01000003">
    <property type="protein sequence ID" value="TGG93204.1"/>
    <property type="molecule type" value="Genomic_DNA"/>
</dbReference>
<dbReference type="AlphaFoldDB" id="A0A4Z0W5Y6"/>
<accession>A0A4Z0W5Y6</accession>
<sequence>MTEQVGPALPPAVRARLPEDMQAQPMAPGATNHLWRLEADGQRWVWRQFVPAPGVDRAREQTIMRALQGFAWMPDLLAWTPQGMLLPWIDGAPAPNTKPDPDQRAELLTLLNELWARPLPEVAAWDYEQLVCDYEAACPDDARWHQLADRLISACRQWPAATPCLMHHDLHPGNLLLSGRQWTLLDWEFAARGNPWIDAVCVDRWLGLSGPERAVLMPVLAPHAVTADPWAHYRDWVEGLEKLWYAAVARETAQGIRTPRAATKS</sequence>
<dbReference type="OrthoDB" id="179763at2"/>
<evidence type="ECO:0000259" key="1">
    <source>
        <dbReference type="Pfam" id="PF01636"/>
    </source>
</evidence>
<gene>
    <name evidence="2" type="ORF">E4656_09080</name>
</gene>
<dbReference type="Gene3D" id="3.90.1200.10">
    <property type="match status" value="1"/>
</dbReference>
<name>A0A4Z0W5Y6_9GAMM</name>